<name>A0ABR7QE73_9FLAO</name>
<accession>A0ABR7QE73</accession>
<evidence type="ECO:0000313" key="1">
    <source>
        <dbReference type="EMBL" id="MBC8756830.1"/>
    </source>
</evidence>
<reference evidence="1 2" key="1">
    <citation type="submission" date="2020-07" db="EMBL/GenBank/DDBJ databases">
        <title>Description of Kordia aestuariivivens sp. nov., isolated from a tidal flat.</title>
        <authorList>
            <person name="Park S."/>
            <person name="Yoon J.-H."/>
        </authorList>
    </citation>
    <scope>NUCLEOTIDE SEQUENCE [LARGE SCALE GENOMIC DNA]</scope>
    <source>
        <strain evidence="1 2">YSTF-M3</strain>
    </source>
</reference>
<sequence length="140" mass="16431">MELANIENLLEKYFEATTTVQEEQTLQLYFSQDNVAPHLQEYQPMFQHFANLRGEQSTRNVPLKPRKNYLKWISVAAVFLLTTGLFFNEWNEQRLASEAFEDFKTTMTMVSKNFNNGASHINHLNQFTETTNKIFITENN</sequence>
<keyword evidence="2" id="KW-1185">Reference proteome</keyword>
<gene>
    <name evidence="1" type="ORF">H2O64_19305</name>
</gene>
<evidence type="ECO:0000313" key="2">
    <source>
        <dbReference type="Proteomes" id="UP000619238"/>
    </source>
</evidence>
<organism evidence="1 2">
    <name type="scientific">Kordia aestuariivivens</name>
    <dbReference type="NCBI Taxonomy" id="2759037"/>
    <lineage>
        <taxon>Bacteria</taxon>
        <taxon>Pseudomonadati</taxon>
        <taxon>Bacteroidota</taxon>
        <taxon>Flavobacteriia</taxon>
        <taxon>Flavobacteriales</taxon>
        <taxon>Flavobacteriaceae</taxon>
        <taxon>Kordia</taxon>
    </lineage>
</organism>
<proteinExistence type="predicted"/>
<comment type="caution">
    <text evidence="1">The sequence shown here is derived from an EMBL/GenBank/DDBJ whole genome shotgun (WGS) entry which is preliminary data.</text>
</comment>
<dbReference type="RefSeq" id="WP_187563873.1">
    <property type="nucleotide sequence ID" value="NZ_JACGWS010000014.1"/>
</dbReference>
<protein>
    <recommendedName>
        <fullName evidence="3">Anti-sigma factor</fullName>
    </recommendedName>
</protein>
<evidence type="ECO:0008006" key="3">
    <source>
        <dbReference type="Google" id="ProtNLM"/>
    </source>
</evidence>
<dbReference type="Proteomes" id="UP000619238">
    <property type="component" value="Unassembled WGS sequence"/>
</dbReference>
<dbReference type="EMBL" id="JACGWS010000014">
    <property type="protein sequence ID" value="MBC8756830.1"/>
    <property type="molecule type" value="Genomic_DNA"/>
</dbReference>